<evidence type="ECO:0000259" key="4">
    <source>
        <dbReference type="PROSITE" id="PS50268"/>
    </source>
</evidence>
<dbReference type="InterPro" id="IPR018511">
    <property type="entry name" value="Hemolysin-typ_Ca-bd_CS"/>
</dbReference>
<comment type="subcellular location">
    <subcellularLocation>
        <location evidence="1">Secreted</location>
    </subcellularLocation>
</comment>
<evidence type="ECO:0000313" key="5">
    <source>
        <dbReference type="EMBL" id="MXQ13486.1"/>
    </source>
</evidence>
<evidence type="ECO:0000256" key="3">
    <source>
        <dbReference type="SAM" id="MobiDB-lite"/>
    </source>
</evidence>
<dbReference type="CDD" id="cd11304">
    <property type="entry name" value="Cadherin_repeat"/>
    <property type="match status" value="1"/>
</dbReference>
<reference evidence="5 6" key="2">
    <citation type="submission" date="2020-01" db="EMBL/GenBank/DDBJ databases">
        <title>Microvirga sp. nov., an arsenate reduction bacterium isolated from Tibet hotspring sediments.</title>
        <authorList>
            <person name="Xian W.-D."/>
            <person name="Li W.-J."/>
        </authorList>
    </citation>
    <scope>NUCLEOTIDE SEQUENCE [LARGE SCALE GENOMIC DNA]</scope>
    <source>
        <strain evidence="5 6">KCTC 23863</strain>
    </source>
</reference>
<keyword evidence="6" id="KW-1185">Reference proteome</keyword>
<feature type="compositionally biased region" description="Gly residues" evidence="3">
    <location>
        <begin position="367"/>
        <end position="378"/>
    </location>
</feature>
<dbReference type="RefSeq" id="WP_160886515.1">
    <property type="nucleotide sequence ID" value="NZ_WURB01000016.1"/>
</dbReference>
<proteinExistence type="predicted"/>
<dbReference type="PANTHER" id="PTHR38340:SF1">
    <property type="entry name" value="S-LAYER PROTEIN"/>
    <property type="match status" value="1"/>
</dbReference>
<dbReference type="Proteomes" id="UP000436483">
    <property type="component" value="Unassembled WGS sequence"/>
</dbReference>
<dbReference type="PRINTS" id="PR00313">
    <property type="entry name" value="CABNDNGRPT"/>
</dbReference>
<dbReference type="SUPFAM" id="SSF49313">
    <property type="entry name" value="Cadherin-like"/>
    <property type="match status" value="1"/>
</dbReference>
<evidence type="ECO:0000256" key="1">
    <source>
        <dbReference type="ARBA" id="ARBA00004613"/>
    </source>
</evidence>
<dbReference type="InterPro" id="IPR050557">
    <property type="entry name" value="RTX_toxin/Mannuronan_C5-epim"/>
</dbReference>
<dbReference type="SUPFAM" id="SSF51120">
    <property type="entry name" value="beta-Roll"/>
    <property type="match status" value="4"/>
</dbReference>
<dbReference type="Gene3D" id="2.60.40.60">
    <property type="entry name" value="Cadherins"/>
    <property type="match status" value="1"/>
</dbReference>
<dbReference type="InterPro" id="IPR015919">
    <property type="entry name" value="Cadherin-like_sf"/>
</dbReference>
<dbReference type="Pfam" id="PF00353">
    <property type="entry name" value="HemolysinCabind"/>
    <property type="match status" value="6"/>
</dbReference>
<dbReference type="GO" id="GO:0007156">
    <property type="term" value="P:homophilic cell adhesion via plasma membrane adhesion molecules"/>
    <property type="evidence" value="ECO:0007669"/>
    <property type="project" value="InterPro"/>
</dbReference>
<gene>
    <name evidence="5" type="ORF">GR328_18855</name>
</gene>
<dbReference type="EMBL" id="WURB01000016">
    <property type="protein sequence ID" value="MXQ13486.1"/>
    <property type="molecule type" value="Genomic_DNA"/>
</dbReference>
<organism evidence="5 6">
    <name type="scientific">Microvirga makkahensis</name>
    <dbReference type="NCBI Taxonomy" id="1128670"/>
    <lineage>
        <taxon>Bacteria</taxon>
        <taxon>Pseudomonadati</taxon>
        <taxon>Pseudomonadota</taxon>
        <taxon>Alphaproteobacteria</taxon>
        <taxon>Hyphomicrobiales</taxon>
        <taxon>Methylobacteriaceae</taxon>
        <taxon>Microvirga</taxon>
    </lineage>
</organism>
<evidence type="ECO:0000313" key="6">
    <source>
        <dbReference type="Proteomes" id="UP000436483"/>
    </source>
</evidence>
<dbReference type="PANTHER" id="PTHR38340">
    <property type="entry name" value="S-LAYER PROTEIN"/>
    <property type="match status" value="1"/>
</dbReference>
<dbReference type="GO" id="GO:0005576">
    <property type="term" value="C:extracellular region"/>
    <property type="evidence" value="ECO:0007669"/>
    <property type="project" value="UniProtKB-SubCell"/>
</dbReference>
<dbReference type="OrthoDB" id="8019836at2"/>
<dbReference type="InterPro" id="IPR001343">
    <property type="entry name" value="Hemolysn_Ca-bd"/>
</dbReference>
<sequence>MANHYFDPNNLPTVFGPDGSVTLEEGTAFIGVTIYNGTAGGDAINAAGIQDVTIIPGVTVFGRDDGINFAAAGTPENPNRIFNSGFISAVAGAGIHFAGGGEGIVTNQGTIGGASGIRMSGNGKLEVLNTGTIATSGKAVESGSASDRVVNSGLIRSTGPQGIAIDLGSGDDLYDGSAGAVIGRIVLGDGDDRAYGGAGSEIFVGGAGNDFYDGGAGGDTVDYSAATGGIMVDLSQTGRQNIGGGYASQTLINIENVTGGDSTDWIRGNSADNLLAGGDNNDTIEGGAGNDTLEGGAGEDTANYHGTAAVKVDLRIGDVSQNTFGSGWDVLRDIEHVNGSSSWDTIDGGDDANKLWGWSGNDGLNGHGGGDTLDGGDGNDTLDGGGDNDDLTGGNGSDSLIGGLGLDALIGGAGNDTLQGGDGNDTLDGGDGNDMAVFSGTRGDYNISVTTGDESTEYTVTHRVPAEEGSPDTIVGAGGVDSLKGVRLLKFMGDDAIDEEIHALSNSAAPAVVSISGTGIRENSAVDAVVGVLSAIDADGDALTFTLVDDAGGVFKLDADGKTIRVKNKDLLDYDTRSSLTIKIKVSDGLKNLSDGAMAGTAERNVVIKLINEYENAAVVRKGTNAGEQVVGEYGNDRVYAYGGNDQVFGRKGNDLLDGGTGNDYVIGGDGTSGASLIGTGNDTLFGGTGNDRLFGGDGTDLLYGGTGRDTLFGGTGRDIFVFDASRSSANIDHIADFRPADDTIKLSRAIFTKIAKGTLSASAFVVGDRVKDKYDRVIYHKSAGALFYDPDGTGSAKAVQFATIAKNLGLTYKDFIIF</sequence>
<dbReference type="InterPro" id="IPR002126">
    <property type="entry name" value="Cadherin-like_dom"/>
</dbReference>
<protein>
    <recommendedName>
        <fullName evidence="4">Cadherin domain-containing protein</fullName>
    </recommendedName>
</protein>
<dbReference type="GO" id="GO:0016020">
    <property type="term" value="C:membrane"/>
    <property type="evidence" value="ECO:0007669"/>
    <property type="project" value="InterPro"/>
</dbReference>
<evidence type="ECO:0000256" key="2">
    <source>
        <dbReference type="ARBA" id="ARBA00022525"/>
    </source>
</evidence>
<feature type="region of interest" description="Disordered" evidence="3">
    <location>
        <begin position="367"/>
        <end position="396"/>
    </location>
</feature>
<comment type="caution">
    <text evidence="5">The sequence shown here is derived from an EMBL/GenBank/DDBJ whole genome shotgun (WGS) entry which is preliminary data.</text>
</comment>
<dbReference type="Gene3D" id="2.150.10.10">
    <property type="entry name" value="Serralysin-like metalloprotease, C-terminal"/>
    <property type="match status" value="4"/>
</dbReference>
<reference evidence="5 6" key="1">
    <citation type="submission" date="2019-12" db="EMBL/GenBank/DDBJ databases">
        <authorList>
            <person name="Yuan C.-G."/>
        </authorList>
    </citation>
    <scope>NUCLEOTIDE SEQUENCE [LARGE SCALE GENOMIC DNA]</scope>
    <source>
        <strain evidence="5 6">KCTC 23863</strain>
    </source>
</reference>
<name>A0A7X3MUN6_9HYPH</name>
<dbReference type="AlphaFoldDB" id="A0A7X3MUN6"/>
<dbReference type="PROSITE" id="PS00330">
    <property type="entry name" value="HEMOLYSIN_CALCIUM"/>
    <property type="match status" value="7"/>
</dbReference>
<keyword evidence="2" id="KW-0964">Secreted</keyword>
<dbReference type="GO" id="GO:0005509">
    <property type="term" value="F:calcium ion binding"/>
    <property type="evidence" value="ECO:0007669"/>
    <property type="project" value="InterPro"/>
</dbReference>
<accession>A0A7X3MUN6</accession>
<dbReference type="PROSITE" id="PS50268">
    <property type="entry name" value="CADHERIN_2"/>
    <property type="match status" value="1"/>
</dbReference>
<feature type="domain" description="Cadherin" evidence="4">
    <location>
        <begin position="520"/>
        <end position="620"/>
    </location>
</feature>
<dbReference type="InterPro" id="IPR011049">
    <property type="entry name" value="Serralysin-like_metalloprot_C"/>
</dbReference>